<dbReference type="EMBL" id="BOOB01000009">
    <property type="protein sequence ID" value="GIH31130.1"/>
    <property type="molecule type" value="Genomic_DNA"/>
</dbReference>
<protein>
    <submittedName>
        <fullName evidence="1">Uncharacterized protein</fullName>
    </submittedName>
</protein>
<keyword evidence="2" id="KW-1185">Reference proteome</keyword>
<name>A0ABQ4F8I3_9ACTN</name>
<accession>A0ABQ4F8I3</accession>
<reference evidence="1 2" key="1">
    <citation type="submission" date="2021-01" db="EMBL/GenBank/DDBJ databases">
        <title>Whole genome shotgun sequence of Microbispora amethystogenes NBRC 101907.</title>
        <authorList>
            <person name="Komaki H."/>
            <person name="Tamura T."/>
        </authorList>
    </citation>
    <scope>NUCLEOTIDE SEQUENCE [LARGE SCALE GENOMIC DNA]</scope>
    <source>
        <strain evidence="1 2">NBRC 101907</strain>
    </source>
</reference>
<evidence type="ECO:0000313" key="1">
    <source>
        <dbReference type="EMBL" id="GIH31130.1"/>
    </source>
</evidence>
<proteinExistence type="predicted"/>
<gene>
    <name evidence="1" type="ORF">Mam01_12940</name>
</gene>
<evidence type="ECO:0000313" key="2">
    <source>
        <dbReference type="Proteomes" id="UP000651728"/>
    </source>
</evidence>
<organism evidence="1 2">
    <name type="scientific">Microbispora amethystogenes</name>
    <dbReference type="NCBI Taxonomy" id="1427754"/>
    <lineage>
        <taxon>Bacteria</taxon>
        <taxon>Bacillati</taxon>
        <taxon>Actinomycetota</taxon>
        <taxon>Actinomycetes</taxon>
        <taxon>Streptosporangiales</taxon>
        <taxon>Streptosporangiaceae</taxon>
        <taxon>Microbispora</taxon>
    </lineage>
</organism>
<sequence length="77" mass="8731">MRGRRAQRWGPCRLRVRPGDEMIPSQVVIYVNGFRLNTIQEGYCPTTDAPTPALTKRTWLCTFASDSVAETELGKLF</sequence>
<dbReference type="Proteomes" id="UP000651728">
    <property type="component" value="Unassembled WGS sequence"/>
</dbReference>
<comment type="caution">
    <text evidence="1">The sequence shown here is derived from an EMBL/GenBank/DDBJ whole genome shotgun (WGS) entry which is preliminary data.</text>
</comment>